<keyword evidence="2" id="KW-0436">Ligase</keyword>
<dbReference type="OrthoDB" id="10253115at2759"/>
<accession>A0A316V135</accession>
<dbReference type="PANTHER" id="PTHR43859:SF4">
    <property type="entry name" value="BUTANOATE--COA LIGASE AAE1-RELATED"/>
    <property type="match status" value="1"/>
</dbReference>
<keyword evidence="3" id="KW-0276">Fatty acid metabolism</keyword>
<keyword evidence="8" id="KW-1185">Reference proteome</keyword>
<dbReference type="Pfam" id="PF13193">
    <property type="entry name" value="AMP-binding_C"/>
    <property type="match status" value="1"/>
</dbReference>
<dbReference type="InterPro" id="IPR000873">
    <property type="entry name" value="AMP-dep_synth/lig_dom"/>
</dbReference>
<dbReference type="Gene3D" id="3.40.50.12780">
    <property type="entry name" value="N-terminal domain of ligase-like"/>
    <property type="match status" value="1"/>
</dbReference>
<dbReference type="STRING" id="1280837.A0A316V135"/>
<gene>
    <name evidence="7" type="ORF">FA14DRAFT_128486</name>
</gene>
<evidence type="ECO:0000259" key="6">
    <source>
        <dbReference type="Pfam" id="PF13193"/>
    </source>
</evidence>
<keyword evidence="4" id="KW-0443">Lipid metabolism</keyword>
<dbReference type="InterPro" id="IPR025110">
    <property type="entry name" value="AMP-bd_C"/>
</dbReference>
<reference evidence="7 8" key="1">
    <citation type="journal article" date="2018" name="Mol. Biol. Evol.">
        <title>Broad Genomic Sampling Reveals a Smut Pathogenic Ancestry of the Fungal Clade Ustilaginomycotina.</title>
        <authorList>
            <person name="Kijpornyongpan T."/>
            <person name="Mondo S.J."/>
            <person name="Barry K."/>
            <person name="Sandor L."/>
            <person name="Lee J."/>
            <person name="Lipzen A."/>
            <person name="Pangilinan J."/>
            <person name="LaButti K."/>
            <person name="Hainaut M."/>
            <person name="Henrissat B."/>
            <person name="Grigoriev I.V."/>
            <person name="Spatafora J.W."/>
            <person name="Aime M.C."/>
        </authorList>
    </citation>
    <scope>NUCLEOTIDE SEQUENCE [LARGE SCALE GENOMIC DNA]</scope>
    <source>
        <strain evidence="7 8">MCA 3882</strain>
    </source>
</reference>
<proteinExistence type="inferred from homology"/>
<dbReference type="SUPFAM" id="SSF56801">
    <property type="entry name" value="Acetyl-CoA synthetase-like"/>
    <property type="match status" value="1"/>
</dbReference>
<evidence type="ECO:0000256" key="2">
    <source>
        <dbReference type="ARBA" id="ARBA00022598"/>
    </source>
</evidence>
<feature type="domain" description="AMP-dependent synthetase/ligase" evidence="5">
    <location>
        <begin position="45"/>
        <end position="445"/>
    </location>
</feature>
<dbReference type="PROSITE" id="PS00455">
    <property type="entry name" value="AMP_BINDING"/>
    <property type="match status" value="1"/>
</dbReference>
<dbReference type="InterPro" id="IPR045851">
    <property type="entry name" value="AMP-bd_C_sf"/>
</dbReference>
<dbReference type="PANTHER" id="PTHR43859">
    <property type="entry name" value="ACYL-ACTIVATING ENZYME"/>
    <property type="match status" value="1"/>
</dbReference>
<dbReference type="Pfam" id="PF00501">
    <property type="entry name" value="AMP-binding"/>
    <property type="match status" value="1"/>
</dbReference>
<dbReference type="EMBL" id="KZ819614">
    <property type="protein sequence ID" value="PWN31260.1"/>
    <property type="molecule type" value="Genomic_DNA"/>
</dbReference>
<comment type="similarity">
    <text evidence="1">Belongs to the ATP-dependent AMP-binding enzyme family.</text>
</comment>
<dbReference type="Proteomes" id="UP000245771">
    <property type="component" value="Unassembled WGS sequence"/>
</dbReference>
<evidence type="ECO:0000256" key="4">
    <source>
        <dbReference type="ARBA" id="ARBA00023098"/>
    </source>
</evidence>
<organism evidence="7 8">
    <name type="scientific">Meira miltonrushii</name>
    <dbReference type="NCBI Taxonomy" id="1280837"/>
    <lineage>
        <taxon>Eukaryota</taxon>
        <taxon>Fungi</taxon>
        <taxon>Dikarya</taxon>
        <taxon>Basidiomycota</taxon>
        <taxon>Ustilaginomycotina</taxon>
        <taxon>Exobasidiomycetes</taxon>
        <taxon>Exobasidiales</taxon>
        <taxon>Brachybasidiaceae</taxon>
        <taxon>Meira</taxon>
    </lineage>
</organism>
<evidence type="ECO:0000256" key="1">
    <source>
        <dbReference type="ARBA" id="ARBA00006432"/>
    </source>
</evidence>
<evidence type="ECO:0000259" key="5">
    <source>
        <dbReference type="Pfam" id="PF00501"/>
    </source>
</evidence>
<evidence type="ECO:0000313" key="7">
    <source>
        <dbReference type="EMBL" id="PWN31260.1"/>
    </source>
</evidence>
<dbReference type="FunFam" id="3.30.300.30:FF:000008">
    <property type="entry name" value="2,3-dihydroxybenzoate-AMP ligase"/>
    <property type="match status" value="1"/>
</dbReference>
<dbReference type="GO" id="GO:0016874">
    <property type="term" value="F:ligase activity"/>
    <property type="evidence" value="ECO:0007669"/>
    <property type="project" value="UniProtKB-KW"/>
</dbReference>
<dbReference type="GeneID" id="37018645"/>
<dbReference type="Gene3D" id="3.30.300.30">
    <property type="match status" value="1"/>
</dbReference>
<dbReference type="InterPro" id="IPR042099">
    <property type="entry name" value="ANL_N_sf"/>
</dbReference>
<protein>
    <submittedName>
        <fullName evidence="7">Acetyl-CoA synthetase-like protein</fullName>
    </submittedName>
</protein>
<dbReference type="InterPro" id="IPR020845">
    <property type="entry name" value="AMP-binding_CS"/>
</dbReference>
<evidence type="ECO:0000313" key="8">
    <source>
        <dbReference type="Proteomes" id="UP000245771"/>
    </source>
</evidence>
<sequence length="585" mass="65043">MNQFKPPLSSQPPSQDRFGLRLSVPPSLPHYISPLSPIAFLLRAALIFPNKAAIIHPEKGIRFTYVEWAARCLSLAFAIKNTANWKKGDRVAIIAPNTPMILESYYGILAAGGIATPLNIRNNEREIAYVLDHSGASVILVDEEFAHLVPEQLPSNVTVIISKDTGGKDGIDSDQYESFLHTGRQEWEKAEKQEIDRWGKKGKRGWELIEAPKDENTPCCLCYTSGTTGRPKGVLTSHRGSYLAACANAFEFQLTSDSVYLWVLPAFHAAGWTFPWAVTAALGTHYIIRKVDNDLIWNALRDHGVTHYCAAPTVNIGLVNHPKAQRLPQTVRVAVAASAPTAELLQSLENLNVIPVHCYGQTENYGPFVKRYMEPSWSKLAVQDRAQLIARQGHGFLVSDEVRVIKTGKENDSIKDERDLIDVEADGQEVGEIIMRGNLAMLEYYNDKVATEKTVKHGWLHTGDLAVRHPGGEVHIRDRQKDIIISGGENISSLAVEDEIASHEAVLEGCVVARPHEKWGEVGHAFIVLKQGRKLTAEELRQYCRSRMSKFAVPGYIDFVDALPKTSTGKVQKNVLRENLRQAKL</sequence>
<feature type="domain" description="AMP-binding enzyme C-terminal" evidence="6">
    <location>
        <begin position="496"/>
        <end position="570"/>
    </location>
</feature>
<evidence type="ECO:0000256" key="3">
    <source>
        <dbReference type="ARBA" id="ARBA00022832"/>
    </source>
</evidence>
<dbReference type="RefSeq" id="XP_025351562.1">
    <property type="nucleotide sequence ID" value="XM_025496864.1"/>
</dbReference>
<dbReference type="GO" id="GO:0006631">
    <property type="term" value="P:fatty acid metabolic process"/>
    <property type="evidence" value="ECO:0007669"/>
    <property type="project" value="UniProtKB-KW"/>
</dbReference>
<name>A0A316V135_9BASI</name>
<dbReference type="InParanoid" id="A0A316V135"/>
<dbReference type="AlphaFoldDB" id="A0A316V135"/>